<dbReference type="PANTHER" id="PTHR18947">
    <property type="entry name" value="HOOK PROTEINS"/>
    <property type="match status" value="1"/>
</dbReference>
<sequence length="1297" mass="151139">MRSSNDGCCDEMNKVLLLLLGCAVQGDQRDKFIERIRHMQTDLQTAIVKQIQRVTEEGDCVLNIRALELESNDQQCACVFAHLERVMKERDSYANCLLEMAQKHESDEGSTTTGSSTSGDVPSRTKIHENRYEGRTPSPSSYKRHVNVELAQAKAEIRKYRDLAEQKDDLVSDLTEELEARKVDLLKLQQEKLELVKDARAAKDYRDELDCLQHKLAKLERLETENCKFKEKLSELEFFKSRVAQLKEENELMHESCSVLEGQLEESQRKASLYLESQTKLAEYQEQVKTLQTELKQERERIEHLLLGTCQQERDLEAEKQKRAALERQVESLNELQSSREDFGSLGSQIADDDKKRILELQLENRKLRNKLESSGDAEEVGELRAKLLRAEIKVSETSEENNVLNERLKSCENHLSQLNIQFKEAKTFCDRLELERDAAQQSLQEARKNFSEFQTEFQNEIKSDTYRKVQEVEDALRESRKTVTDLTTEKYAIEKQMEKLRMDQRMARAEINELKDKIEKLEGKLAACEKQRKALDMERTSLREKNEFFESRFDEMKLKMMSNENIEKRLEANEKIIIEKQNKLNDLECEYRQQNQQLELERKKTDRLREDLIVEKSRCNDLVSKLRSIYTAMQINCDKNEVSVEDEQIISSIDEVIVEALTNARRDADSLRLQRQTQDAELNDLKQELQKLRMYENQALNVSDDRFKELLEENKNVKEQVFLLQERIRELQLEKSSKCAEVASLKRELDELQRSVTNNTKLHNELAKLQVSLRNLQLQEELLRQDNNEMQKQVDLCEKQRQSTKNELDTAQNMYTTLLADHDRLQRLHNMLTTDYDQAKYENSQLKSKLKLQKTACEEISMSKLEVERERRQVEEMKVVITDERQRRENETRNLQTDLTILRDDCEKLRRENNMLLRNSDLKAEELRQLRQNEQVHKVAVADLHAKIDETNRALQSRDLEIAKLQHKIDMLNHLNRTLEEESKALVRQMDSLLAQNQDLLARALNDKDNHYAEQKQFQEKLSSLRRHKEKLEEKIIEQYRMMDNKKIVKEKSTLSPGKKHNNNNNGDTVANTMRNQEKSSTGSATEDSSVQSADESRQMSPVVVTNVLTICKKYQGRYAKMQVMDKELCPTRHEFGKNVMIPEYASIRRKPQLVELEAELISLHGSERGIDVWSPTPAQVHSLPPRPPVRHLIGKTARPPPPPYNSNRFSKTMSGSTKPPPPYPGRCVTPLKKANFKPQDSSTPKSGDDSIVGEGEVRLSVRSKEERAQKALSIYENVDCDQRNENALWYEYGCV</sequence>
<keyword evidence="7" id="KW-1185">Reference proteome</keyword>
<dbReference type="InterPro" id="IPR036872">
    <property type="entry name" value="CH_dom_sf"/>
</dbReference>
<dbReference type="Pfam" id="PF19047">
    <property type="entry name" value="HOOK_N"/>
    <property type="match status" value="1"/>
</dbReference>
<dbReference type="GO" id="GO:0051959">
    <property type="term" value="F:dynein light intermediate chain binding"/>
    <property type="evidence" value="ECO:0007669"/>
    <property type="project" value="TreeGrafter"/>
</dbReference>
<feature type="coiled-coil region" evidence="4">
    <location>
        <begin position="963"/>
        <end position="1043"/>
    </location>
</feature>
<feature type="compositionally biased region" description="Polar residues" evidence="5">
    <location>
        <begin position="1207"/>
        <end position="1219"/>
    </location>
</feature>
<name>A0A0N5AM56_9BILA</name>
<dbReference type="PANTHER" id="PTHR18947:SF28">
    <property type="entry name" value="GIRDIN, ISOFORM A"/>
    <property type="match status" value="1"/>
</dbReference>
<evidence type="ECO:0000256" key="3">
    <source>
        <dbReference type="ARBA" id="ARBA00023054"/>
    </source>
</evidence>
<dbReference type="Gene3D" id="1.10.418.10">
    <property type="entry name" value="Calponin-like domain"/>
    <property type="match status" value="1"/>
</dbReference>
<dbReference type="GO" id="GO:0030705">
    <property type="term" value="P:cytoskeleton-dependent intracellular transport"/>
    <property type="evidence" value="ECO:0007669"/>
    <property type="project" value="InterPro"/>
</dbReference>
<dbReference type="GO" id="GO:0008017">
    <property type="term" value="F:microtubule binding"/>
    <property type="evidence" value="ECO:0007669"/>
    <property type="project" value="TreeGrafter"/>
</dbReference>
<reference evidence="8" key="1">
    <citation type="submission" date="2017-02" db="UniProtKB">
        <authorList>
            <consortium name="WormBaseParasite"/>
        </authorList>
    </citation>
    <scope>IDENTIFICATION</scope>
</reference>
<dbReference type="GO" id="GO:0005813">
    <property type="term" value="C:centrosome"/>
    <property type="evidence" value="ECO:0007669"/>
    <property type="project" value="TreeGrafter"/>
</dbReference>
<evidence type="ECO:0000313" key="7">
    <source>
        <dbReference type="Proteomes" id="UP000046393"/>
    </source>
</evidence>
<evidence type="ECO:0000259" key="6">
    <source>
        <dbReference type="Pfam" id="PF19047"/>
    </source>
</evidence>
<proteinExistence type="predicted"/>
<comment type="subcellular location">
    <subcellularLocation>
        <location evidence="1">Cytoplasm</location>
    </subcellularLocation>
</comment>
<feature type="region of interest" description="Disordered" evidence="5">
    <location>
        <begin position="1178"/>
        <end position="1256"/>
    </location>
</feature>
<keyword evidence="2" id="KW-0963">Cytoplasm</keyword>
<feature type="region of interest" description="Disordered" evidence="5">
    <location>
        <begin position="1053"/>
        <end position="1101"/>
    </location>
</feature>
<feature type="compositionally biased region" description="Polar residues" evidence="5">
    <location>
        <begin position="1068"/>
        <end position="1095"/>
    </location>
</feature>
<feature type="coiled-coil region" evidence="4">
    <location>
        <begin position="143"/>
        <end position="616"/>
    </location>
</feature>
<evidence type="ECO:0000313" key="8">
    <source>
        <dbReference type="WBParaSite" id="SMUV_0000565701-mRNA-1"/>
    </source>
</evidence>
<dbReference type="GO" id="GO:0005737">
    <property type="term" value="C:cytoplasm"/>
    <property type="evidence" value="ECO:0007669"/>
    <property type="project" value="UniProtKB-SubCell"/>
</dbReference>
<dbReference type="WBParaSite" id="SMUV_0000565701-mRNA-1">
    <property type="protein sequence ID" value="SMUV_0000565701-mRNA-1"/>
    <property type="gene ID" value="SMUV_0000565701"/>
</dbReference>
<feature type="coiled-coil region" evidence="4">
    <location>
        <begin position="662"/>
        <end position="815"/>
    </location>
</feature>
<feature type="coiled-coil region" evidence="4">
    <location>
        <begin position="868"/>
        <end position="920"/>
    </location>
</feature>
<protein>
    <submittedName>
        <fullName evidence="8">HOOK_N domain-containing protein</fullName>
    </submittedName>
</protein>
<accession>A0A0N5AM56</accession>
<evidence type="ECO:0000256" key="5">
    <source>
        <dbReference type="SAM" id="MobiDB-lite"/>
    </source>
</evidence>
<dbReference type="SUPFAM" id="SSF116907">
    <property type="entry name" value="Hook domain"/>
    <property type="match status" value="1"/>
</dbReference>
<evidence type="ECO:0000256" key="2">
    <source>
        <dbReference type="ARBA" id="ARBA00022490"/>
    </source>
</evidence>
<dbReference type="GO" id="GO:0031122">
    <property type="term" value="P:cytoplasmic microtubule organization"/>
    <property type="evidence" value="ECO:0007669"/>
    <property type="project" value="TreeGrafter"/>
</dbReference>
<feature type="domain" description="HOOK N-terminal" evidence="6">
    <location>
        <begin position="9"/>
        <end position="52"/>
    </location>
</feature>
<keyword evidence="3 4" id="KW-0175">Coiled coil</keyword>
<organism evidence="7 8">
    <name type="scientific">Syphacia muris</name>
    <dbReference type="NCBI Taxonomy" id="451379"/>
    <lineage>
        <taxon>Eukaryota</taxon>
        <taxon>Metazoa</taxon>
        <taxon>Ecdysozoa</taxon>
        <taxon>Nematoda</taxon>
        <taxon>Chromadorea</taxon>
        <taxon>Rhabditida</taxon>
        <taxon>Spirurina</taxon>
        <taxon>Oxyuridomorpha</taxon>
        <taxon>Oxyuroidea</taxon>
        <taxon>Oxyuridae</taxon>
        <taxon>Syphacia</taxon>
    </lineage>
</organism>
<evidence type="ECO:0000256" key="1">
    <source>
        <dbReference type="ARBA" id="ARBA00004496"/>
    </source>
</evidence>
<dbReference type="STRING" id="451379.A0A0N5AM56"/>
<feature type="region of interest" description="Disordered" evidence="5">
    <location>
        <begin position="104"/>
        <end position="141"/>
    </location>
</feature>
<evidence type="ECO:0000256" key="4">
    <source>
        <dbReference type="SAM" id="Coils"/>
    </source>
</evidence>
<feature type="compositionally biased region" description="Low complexity" evidence="5">
    <location>
        <begin position="109"/>
        <end position="119"/>
    </location>
</feature>
<dbReference type="Proteomes" id="UP000046393">
    <property type="component" value="Unplaced"/>
</dbReference>
<dbReference type="InterPro" id="IPR043936">
    <property type="entry name" value="HOOK_N"/>
</dbReference>